<evidence type="ECO:0000256" key="12">
    <source>
        <dbReference type="PROSITE-ProRule" id="PRU01240"/>
    </source>
</evidence>
<keyword evidence="7 14" id="KW-0732">Signal</keyword>
<evidence type="ECO:0000256" key="6">
    <source>
        <dbReference type="ARBA" id="ARBA00022670"/>
    </source>
</evidence>
<feature type="compositionally biased region" description="Polar residues" evidence="13">
    <location>
        <begin position="505"/>
        <end position="523"/>
    </location>
</feature>
<feature type="chain" id="PRO_5044863706" description="CO(2)-response secreted protease" evidence="14">
    <location>
        <begin position="28"/>
        <end position="781"/>
    </location>
</feature>
<comment type="subcellular location">
    <subcellularLocation>
        <location evidence="2">Secreted</location>
        <location evidence="2">Extracellular space</location>
        <location evidence="2">Apoplast</location>
    </subcellularLocation>
</comment>
<comment type="similarity">
    <text evidence="3 12">Belongs to the peptidase S8 family.</text>
</comment>
<dbReference type="Gene3D" id="3.30.70.80">
    <property type="entry name" value="Peptidase S8 propeptide/proteinase inhibitor I9"/>
    <property type="match status" value="1"/>
</dbReference>
<dbReference type="FunFam" id="3.50.30.30:FF:000005">
    <property type="entry name" value="subtilisin-like protease SBT1.5"/>
    <property type="match status" value="1"/>
</dbReference>
<dbReference type="Gene3D" id="3.50.30.30">
    <property type="match status" value="1"/>
</dbReference>
<dbReference type="InterPro" id="IPR036852">
    <property type="entry name" value="Peptidase_S8/S53_dom_sf"/>
</dbReference>
<keyword evidence="10" id="KW-0325">Glycoprotein</keyword>
<evidence type="ECO:0000256" key="10">
    <source>
        <dbReference type="ARBA" id="ARBA00023180"/>
    </source>
</evidence>
<feature type="domain" description="Peptidase S8/S53" evidence="15">
    <location>
        <begin position="147"/>
        <end position="603"/>
    </location>
</feature>
<keyword evidence="4" id="KW-0052">Apoplast</keyword>
<keyword evidence="19" id="KW-1185">Reference proteome</keyword>
<dbReference type="InterPro" id="IPR034197">
    <property type="entry name" value="Peptidases_S8_3"/>
</dbReference>
<sequence length="781" mass="84467">MSFSSIMGLLQFLHFLFVASLLISSRAISDQIPKPYVVYMGNSSPNNIGVEGQIQESDSDHLQLLSSIIPREESERIALIHHFSHAFSGFSAMLTDSEASALSGEQDVVSVFPDPVLQLHTTRSWDFLESDLGMNPGATHTHYHSSTDVIVAVIDTGIWPESPSFRDEGIGEIPSKWKGVCMEGHDFKKSNCNRKLIGARYYNIQVTSGGNQTQIEATKGSPRDSVGHGTHTASIAAGVYVNNASYFGLAQGTARGGSPSNRIAAYKTCSEEGCSGATILKAIDDAVKDGVDIISISIGLSSLFQSDFLSDPIAIGAFHAEQKGVMVVCSAGNDGPDPLTVVNTAPWLFTVAASNIDRSFQSTIVLGNGKYFQGTGINFSNLTHSKMYNLVYGEQVAAKFTPASEARNCYPGSLDNNKVAGNIVVCVKDDPTVSRRIKKLVVQDARAIGIIIIDEDNKDVPFDAGVFPFTEVGNLEGHQILEYMNSTKNPTATILPTTEIKRNKPSPSVASFSSRGPSSTTENILKPDVMAPGIGILAAVIPKSQDPGSVPIGKKPSSYAIKSGTSMACPHVTGAAAFIKSVHRKWSPSMIKSALMTTATNYNNLRKPVTNSSDYFANLHEMGAGEINPLRALNPGLVFETDVEDYLRFLCYFGYSQKQISSMSKTNFNCPKNSSQDLISTINYPSISTSTLKRQQKAKVITRTVTNVGSLNATYTAKVRAPQGLVVKVIPDKLVFSEGVQRMTYEVSFYGKEARGGYNFGSLTWFDGHHYVHTVFVVKVE</sequence>
<dbReference type="AlphaFoldDB" id="A0ABD1LTG0"/>
<feature type="active site" description="Charge relay system" evidence="11 12">
    <location>
        <position position="155"/>
    </location>
</feature>
<dbReference type="PRINTS" id="PR00723">
    <property type="entry name" value="SUBTILISIN"/>
</dbReference>
<dbReference type="GO" id="GO:0048046">
    <property type="term" value="C:apoplast"/>
    <property type="evidence" value="ECO:0007669"/>
    <property type="project" value="UniProtKB-SubCell"/>
</dbReference>
<dbReference type="InterPro" id="IPR010259">
    <property type="entry name" value="S8pro/Inhibitor_I9"/>
</dbReference>
<evidence type="ECO:0000256" key="9">
    <source>
        <dbReference type="ARBA" id="ARBA00022825"/>
    </source>
</evidence>
<evidence type="ECO:0000259" key="17">
    <source>
        <dbReference type="Pfam" id="PF17766"/>
    </source>
</evidence>
<dbReference type="InterPro" id="IPR037045">
    <property type="entry name" value="S8pro/Inhibitor_I9_sf"/>
</dbReference>
<feature type="active site" description="Charge relay system" evidence="11 12">
    <location>
        <position position="228"/>
    </location>
</feature>
<dbReference type="GO" id="GO:0004252">
    <property type="term" value="F:serine-type endopeptidase activity"/>
    <property type="evidence" value="ECO:0007669"/>
    <property type="project" value="UniProtKB-UniRule"/>
</dbReference>
<keyword evidence="8 12" id="KW-0378">Hydrolase</keyword>
<dbReference type="GO" id="GO:0009610">
    <property type="term" value="P:response to symbiotic fungus"/>
    <property type="evidence" value="ECO:0007669"/>
    <property type="project" value="UniProtKB-ARBA"/>
</dbReference>
<dbReference type="InterPro" id="IPR045051">
    <property type="entry name" value="SBT"/>
</dbReference>
<dbReference type="Pfam" id="PF05922">
    <property type="entry name" value="Inhibitor_I9"/>
    <property type="match status" value="1"/>
</dbReference>
<evidence type="ECO:0000313" key="18">
    <source>
        <dbReference type="EMBL" id="KAL2326210.1"/>
    </source>
</evidence>
<dbReference type="FunFam" id="3.40.50.200:FF:000006">
    <property type="entry name" value="Subtilisin-like protease SBT1.5"/>
    <property type="match status" value="1"/>
</dbReference>
<dbReference type="GO" id="GO:0006508">
    <property type="term" value="P:proteolysis"/>
    <property type="evidence" value="ECO:0007669"/>
    <property type="project" value="UniProtKB-KW"/>
</dbReference>
<evidence type="ECO:0000256" key="7">
    <source>
        <dbReference type="ARBA" id="ARBA00022729"/>
    </source>
</evidence>
<evidence type="ECO:0000256" key="3">
    <source>
        <dbReference type="ARBA" id="ARBA00011073"/>
    </source>
</evidence>
<evidence type="ECO:0000256" key="4">
    <source>
        <dbReference type="ARBA" id="ARBA00022523"/>
    </source>
</evidence>
<dbReference type="CDD" id="cd04852">
    <property type="entry name" value="Peptidases_S8_3"/>
    <property type="match status" value="1"/>
</dbReference>
<feature type="signal peptide" evidence="14">
    <location>
        <begin position="1"/>
        <end position="27"/>
    </location>
</feature>
<evidence type="ECO:0000259" key="15">
    <source>
        <dbReference type="Pfam" id="PF00082"/>
    </source>
</evidence>
<protein>
    <recommendedName>
        <fullName evidence="20">CO(2)-response secreted protease</fullName>
    </recommendedName>
</protein>
<dbReference type="Pfam" id="PF17766">
    <property type="entry name" value="fn3_6"/>
    <property type="match status" value="1"/>
</dbReference>
<gene>
    <name evidence="18" type="ORF">Fmac_025268</name>
</gene>
<dbReference type="PROSITE" id="PS00138">
    <property type="entry name" value="SUBTILASE_SER"/>
    <property type="match status" value="1"/>
</dbReference>
<feature type="domain" description="Inhibitor I9" evidence="16">
    <location>
        <begin position="36"/>
        <end position="120"/>
    </location>
</feature>
<feature type="region of interest" description="Disordered" evidence="13">
    <location>
        <begin position="502"/>
        <end position="523"/>
    </location>
</feature>
<comment type="function">
    <text evidence="1">Required for arbuscular mycorrhiza (AM) development during AM symbiosis with AM fungi (e.g. Glomeromycota intraradices).</text>
</comment>
<reference evidence="18 19" key="1">
    <citation type="submission" date="2024-08" db="EMBL/GenBank/DDBJ databases">
        <title>Insights into the chromosomal genome structure of Flemingia macrophylla.</title>
        <authorList>
            <person name="Ding Y."/>
            <person name="Zhao Y."/>
            <person name="Bi W."/>
            <person name="Wu M."/>
            <person name="Zhao G."/>
            <person name="Gong Y."/>
            <person name="Li W."/>
            <person name="Zhang P."/>
        </authorList>
    </citation>
    <scope>NUCLEOTIDE SEQUENCE [LARGE SCALE GENOMIC DNA]</scope>
    <source>
        <strain evidence="18">DYQJB</strain>
        <tissue evidence="18">Leaf</tissue>
    </source>
</reference>
<proteinExistence type="inferred from homology"/>
<dbReference type="Proteomes" id="UP001603857">
    <property type="component" value="Unassembled WGS sequence"/>
</dbReference>
<name>A0ABD1LTG0_9FABA</name>
<dbReference type="Gene3D" id="3.40.50.200">
    <property type="entry name" value="Peptidase S8/S53 domain"/>
    <property type="match status" value="1"/>
</dbReference>
<evidence type="ECO:0000256" key="11">
    <source>
        <dbReference type="PIRSR" id="PIRSR615500-1"/>
    </source>
</evidence>
<evidence type="ECO:0000256" key="5">
    <source>
        <dbReference type="ARBA" id="ARBA00022525"/>
    </source>
</evidence>
<dbReference type="PROSITE" id="PS51892">
    <property type="entry name" value="SUBTILASE"/>
    <property type="match status" value="1"/>
</dbReference>
<dbReference type="InterPro" id="IPR015500">
    <property type="entry name" value="Peptidase_S8_subtilisin-rel"/>
</dbReference>
<evidence type="ECO:0000256" key="2">
    <source>
        <dbReference type="ARBA" id="ARBA00004271"/>
    </source>
</evidence>
<dbReference type="Pfam" id="PF00082">
    <property type="entry name" value="Peptidase_S8"/>
    <property type="match status" value="1"/>
</dbReference>
<keyword evidence="6 12" id="KW-0645">Protease</keyword>
<dbReference type="InterPro" id="IPR000209">
    <property type="entry name" value="Peptidase_S8/S53_dom"/>
</dbReference>
<dbReference type="CDD" id="cd02120">
    <property type="entry name" value="PA_subtilisin_like"/>
    <property type="match status" value="1"/>
</dbReference>
<dbReference type="GO" id="GO:0009609">
    <property type="term" value="P:response to symbiotic bacterium"/>
    <property type="evidence" value="ECO:0007669"/>
    <property type="project" value="UniProtKB-ARBA"/>
</dbReference>
<feature type="domain" description="Subtilisin-like protease fibronectin type-III" evidence="17">
    <location>
        <begin position="682"/>
        <end position="778"/>
    </location>
</feature>
<keyword evidence="5" id="KW-0964">Secreted</keyword>
<dbReference type="InterPro" id="IPR023828">
    <property type="entry name" value="Peptidase_S8_Ser-AS"/>
</dbReference>
<accession>A0ABD1LTG0</accession>
<evidence type="ECO:0000256" key="13">
    <source>
        <dbReference type="SAM" id="MobiDB-lite"/>
    </source>
</evidence>
<evidence type="ECO:0008006" key="20">
    <source>
        <dbReference type="Google" id="ProtNLM"/>
    </source>
</evidence>
<dbReference type="SUPFAM" id="SSF52743">
    <property type="entry name" value="Subtilisin-like"/>
    <property type="match status" value="1"/>
</dbReference>
<dbReference type="EMBL" id="JBGMDY010000008">
    <property type="protein sequence ID" value="KAL2326210.1"/>
    <property type="molecule type" value="Genomic_DNA"/>
</dbReference>
<feature type="active site" description="Charge relay system" evidence="11 12">
    <location>
        <position position="566"/>
    </location>
</feature>
<keyword evidence="9 12" id="KW-0720">Serine protease</keyword>
<evidence type="ECO:0000313" key="19">
    <source>
        <dbReference type="Proteomes" id="UP001603857"/>
    </source>
</evidence>
<evidence type="ECO:0000256" key="8">
    <source>
        <dbReference type="ARBA" id="ARBA00022801"/>
    </source>
</evidence>
<dbReference type="PANTHER" id="PTHR10795">
    <property type="entry name" value="PROPROTEIN CONVERTASE SUBTILISIN/KEXIN"/>
    <property type="match status" value="1"/>
</dbReference>
<organism evidence="18 19">
    <name type="scientific">Flemingia macrophylla</name>
    <dbReference type="NCBI Taxonomy" id="520843"/>
    <lineage>
        <taxon>Eukaryota</taxon>
        <taxon>Viridiplantae</taxon>
        <taxon>Streptophyta</taxon>
        <taxon>Embryophyta</taxon>
        <taxon>Tracheophyta</taxon>
        <taxon>Spermatophyta</taxon>
        <taxon>Magnoliopsida</taxon>
        <taxon>eudicotyledons</taxon>
        <taxon>Gunneridae</taxon>
        <taxon>Pentapetalae</taxon>
        <taxon>rosids</taxon>
        <taxon>fabids</taxon>
        <taxon>Fabales</taxon>
        <taxon>Fabaceae</taxon>
        <taxon>Papilionoideae</taxon>
        <taxon>50 kb inversion clade</taxon>
        <taxon>NPAAA clade</taxon>
        <taxon>indigoferoid/millettioid clade</taxon>
        <taxon>Phaseoleae</taxon>
        <taxon>Flemingia</taxon>
    </lineage>
</organism>
<dbReference type="InterPro" id="IPR041469">
    <property type="entry name" value="Subtilisin-like_FN3"/>
</dbReference>
<comment type="caution">
    <text evidence="18">The sequence shown here is derived from an EMBL/GenBank/DDBJ whole genome shotgun (WGS) entry which is preliminary data.</text>
</comment>
<evidence type="ECO:0000256" key="1">
    <source>
        <dbReference type="ARBA" id="ARBA00002076"/>
    </source>
</evidence>
<dbReference type="Gene3D" id="2.60.40.2310">
    <property type="match status" value="1"/>
</dbReference>
<evidence type="ECO:0000256" key="14">
    <source>
        <dbReference type="SAM" id="SignalP"/>
    </source>
</evidence>
<evidence type="ECO:0000259" key="16">
    <source>
        <dbReference type="Pfam" id="PF05922"/>
    </source>
</evidence>